<keyword evidence="2 5" id="KW-0812">Transmembrane</keyword>
<dbReference type="Proteomes" id="UP000585665">
    <property type="component" value="Unassembled WGS sequence"/>
</dbReference>
<comment type="caution">
    <text evidence="7">The sequence shown here is derived from an EMBL/GenBank/DDBJ whole genome shotgun (WGS) entry which is preliminary data.</text>
</comment>
<keyword evidence="3 5" id="KW-1133">Transmembrane helix</keyword>
<proteinExistence type="predicted"/>
<feature type="non-terminal residue" evidence="7">
    <location>
        <position position="276"/>
    </location>
</feature>
<feature type="transmembrane region" description="Helical" evidence="5">
    <location>
        <begin position="161"/>
        <end position="179"/>
    </location>
</feature>
<organism evidence="7 8">
    <name type="scientific">Ameyamaea chiangmaiensis</name>
    <dbReference type="NCBI Taxonomy" id="442969"/>
    <lineage>
        <taxon>Bacteria</taxon>
        <taxon>Pseudomonadati</taxon>
        <taxon>Pseudomonadota</taxon>
        <taxon>Alphaproteobacteria</taxon>
        <taxon>Acetobacterales</taxon>
        <taxon>Acetobacteraceae</taxon>
        <taxon>Ameyamaea</taxon>
    </lineage>
</organism>
<evidence type="ECO:0000256" key="5">
    <source>
        <dbReference type="SAM" id="Phobius"/>
    </source>
</evidence>
<keyword evidence="4 5" id="KW-0472">Membrane</keyword>
<dbReference type="RefSeq" id="WP_176614564.1">
    <property type="nucleotide sequence ID" value="NZ_JABXXR010000166.1"/>
</dbReference>
<dbReference type="EMBL" id="JABXXR010000166">
    <property type="protein sequence ID" value="NVN41686.1"/>
    <property type="molecule type" value="Genomic_DNA"/>
</dbReference>
<dbReference type="Pfam" id="PF13515">
    <property type="entry name" value="FUSC_2"/>
    <property type="match status" value="1"/>
</dbReference>
<dbReference type="InterPro" id="IPR049453">
    <property type="entry name" value="Memb_transporter_dom"/>
</dbReference>
<accession>A0A850PHG6</accession>
<evidence type="ECO:0000256" key="2">
    <source>
        <dbReference type="ARBA" id="ARBA00022692"/>
    </source>
</evidence>
<feature type="domain" description="Integral membrane bound transporter" evidence="6">
    <location>
        <begin position="55"/>
        <end position="174"/>
    </location>
</feature>
<keyword evidence="8" id="KW-1185">Reference proteome</keyword>
<evidence type="ECO:0000256" key="3">
    <source>
        <dbReference type="ARBA" id="ARBA00022989"/>
    </source>
</evidence>
<comment type="subcellular location">
    <subcellularLocation>
        <location evidence="1">Membrane</location>
        <topology evidence="1">Multi-pass membrane protein</topology>
    </subcellularLocation>
</comment>
<evidence type="ECO:0000256" key="1">
    <source>
        <dbReference type="ARBA" id="ARBA00004141"/>
    </source>
</evidence>
<reference evidence="7 8" key="1">
    <citation type="submission" date="2020-06" db="EMBL/GenBank/DDBJ databases">
        <title>Description of novel acetic acid bacteria.</title>
        <authorList>
            <person name="Sombolestani A."/>
        </authorList>
    </citation>
    <scope>NUCLEOTIDE SEQUENCE [LARGE SCALE GENOMIC DNA]</scope>
    <source>
        <strain evidence="7 8">LMG 27010</strain>
    </source>
</reference>
<evidence type="ECO:0000313" key="7">
    <source>
        <dbReference type="EMBL" id="NVN41686.1"/>
    </source>
</evidence>
<feature type="transmembrane region" description="Helical" evidence="5">
    <location>
        <begin position="136"/>
        <end position="155"/>
    </location>
</feature>
<feature type="transmembrane region" description="Helical" evidence="5">
    <location>
        <begin position="90"/>
        <end position="107"/>
    </location>
</feature>
<gene>
    <name evidence="7" type="ORF">HUK82_14085</name>
</gene>
<evidence type="ECO:0000256" key="4">
    <source>
        <dbReference type="ARBA" id="ARBA00023136"/>
    </source>
</evidence>
<protein>
    <submittedName>
        <fullName evidence="7">FUSC family protein</fullName>
    </submittedName>
</protein>
<evidence type="ECO:0000259" key="6">
    <source>
        <dbReference type="Pfam" id="PF13515"/>
    </source>
</evidence>
<sequence>MTSHGRPPAHARTVPESAIARLAAREHAVWTRLGGGPVVRQCVRLLIALTLADGMARLAHLREPVWSLITAVIVTQGSITETMSTGRDQIIGTLIGAGAGIAVIALGLTVMPWQVAFLVALPPLVWLSAWRGARRFALITLMIIVLFPSEGGAFARPFDRLLSILCGVVASVVVSYLVLHRPARREAFATAAAMFGDIATMLGKALERRADQAELVAMTEAGITKLLRIDALLTEASREGRAALARRDPMLARLPGVLRRVQGDAFLVARAVNAGK</sequence>
<name>A0A850PHG6_9PROT</name>
<evidence type="ECO:0000313" key="8">
    <source>
        <dbReference type="Proteomes" id="UP000585665"/>
    </source>
</evidence>
<dbReference type="AlphaFoldDB" id="A0A850PHG6"/>
<dbReference type="GO" id="GO:0016020">
    <property type="term" value="C:membrane"/>
    <property type="evidence" value="ECO:0007669"/>
    <property type="project" value="UniProtKB-SubCell"/>
</dbReference>